<feature type="domain" description="GMP phosphodiesterase delta subunit" evidence="3">
    <location>
        <begin position="60"/>
        <end position="200"/>
    </location>
</feature>
<dbReference type="InterPro" id="IPR014756">
    <property type="entry name" value="Ig_E-set"/>
</dbReference>
<dbReference type="AlphaFoldDB" id="A0A9W7EJJ1"/>
<accession>A0A9W7EJJ1</accession>
<dbReference type="InterPro" id="IPR037036">
    <property type="entry name" value="PDED_dom_sf"/>
</dbReference>
<protein>
    <recommendedName>
        <fullName evidence="3">GMP phosphodiesterase delta subunit domain-containing protein</fullName>
    </recommendedName>
</protein>
<sequence>MESKYDDDEEEVKSGEYGDSKGGDEDSEDEEAAVEREFKALLNTPLKGELAVSKDPMAQRIAEGFTINWMNMRDAENGEMMWESGEWGEKMWRKELKARIPADILSCRAVSREINFSSIEKMESFKLEQRIFFQGVCIEEWFFDFGFVIPGSTNSWQQIIEAAEESEMMTAEALSGNITIETSFYDGDFFIAKSLVRVFYV</sequence>
<dbReference type="InterPro" id="IPR008015">
    <property type="entry name" value="PDED_dom"/>
</dbReference>
<evidence type="ECO:0000256" key="2">
    <source>
        <dbReference type="SAM" id="MobiDB-lite"/>
    </source>
</evidence>
<proteinExistence type="inferred from homology"/>
<feature type="compositionally biased region" description="Acidic residues" evidence="2">
    <location>
        <begin position="1"/>
        <end position="11"/>
    </location>
</feature>
<dbReference type="GO" id="GO:0005737">
    <property type="term" value="C:cytoplasm"/>
    <property type="evidence" value="ECO:0007669"/>
    <property type="project" value="TreeGrafter"/>
</dbReference>
<dbReference type="EMBL" id="BRXX01000024">
    <property type="protein sequence ID" value="GMH83254.1"/>
    <property type="molecule type" value="Genomic_DNA"/>
</dbReference>
<comment type="caution">
    <text evidence="4">The sequence shown here is derived from an EMBL/GenBank/DDBJ whole genome shotgun (WGS) entry which is preliminary data.</text>
</comment>
<dbReference type="PANTHER" id="PTHR12976:SF0">
    <property type="entry name" value="RETINAL ROD RHODOPSIN-SENSITIVE CGMP 3',5'-CYCLIC PHOSPHODIESTERASE SUBUNIT DELTA"/>
    <property type="match status" value="1"/>
</dbReference>
<feature type="compositionally biased region" description="Basic and acidic residues" evidence="2">
    <location>
        <begin position="12"/>
        <end position="24"/>
    </location>
</feature>
<dbReference type="Gene3D" id="2.70.50.40">
    <property type="entry name" value="GMP phosphodiesterase, delta subunit"/>
    <property type="match status" value="1"/>
</dbReference>
<organism evidence="4 5">
    <name type="scientific">Triparma verrucosa</name>
    <dbReference type="NCBI Taxonomy" id="1606542"/>
    <lineage>
        <taxon>Eukaryota</taxon>
        <taxon>Sar</taxon>
        <taxon>Stramenopiles</taxon>
        <taxon>Ochrophyta</taxon>
        <taxon>Bolidophyceae</taxon>
        <taxon>Parmales</taxon>
        <taxon>Triparmaceae</taxon>
        <taxon>Triparma</taxon>
    </lineage>
</organism>
<dbReference type="PANTHER" id="PTHR12976">
    <property type="entry name" value="RETINAL ROD RHODOPSIN-SENSITIVE CGMP 3',5'-CYCLIC PHOSPHODIESTERASE DELTA-SUBUNIT"/>
    <property type="match status" value="1"/>
</dbReference>
<evidence type="ECO:0000313" key="4">
    <source>
        <dbReference type="EMBL" id="GMH83254.1"/>
    </source>
</evidence>
<dbReference type="SUPFAM" id="SSF81296">
    <property type="entry name" value="E set domains"/>
    <property type="match status" value="1"/>
</dbReference>
<name>A0A9W7EJJ1_9STRA</name>
<reference evidence="5" key="1">
    <citation type="journal article" date="2023" name="Commun. Biol.">
        <title>Genome analysis of Parmales, the sister group of diatoms, reveals the evolutionary specialization of diatoms from phago-mixotrophs to photoautotrophs.</title>
        <authorList>
            <person name="Ban H."/>
            <person name="Sato S."/>
            <person name="Yoshikawa S."/>
            <person name="Yamada K."/>
            <person name="Nakamura Y."/>
            <person name="Ichinomiya M."/>
            <person name="Sato N."/>
            <person name="Blanc-Mathieu R."/>
            <person name="Endo H."/>
            <person name="Kuwata A."/>
            <person name="Ogata H."/>
        </authorList>
    </citation>
    <scope>NUCLEOTIDE SEQUENCE [LARGE SCALE GENOMIC DNA]</scope>
    <source>
        <strain evidence="5">NIES 3699</strain>
    </source>
</reference>
<dbReference type="Pfam" id="PF05351">
    <property type="entry name" value="GMP_PDE_delta"/>
    <property type="match status" value="1"/>
</dbReference>
<evidence type="ECO:0000259" key="3">
    <source>
        <dbReference type="Pfam" id="PF05351"/>
    </source>
</evidence>
<keyword evidence="5" id="KW-1185">Reference proteome</keyword>
<comment type="similarity">
    <text evidence="1">Belongs to the PDE6D/unc-119 family.</text>
</comment>
<evidence type="ECO:0000313" key="5">
    <source>
        <dbReference type="Proteomes" id="UP001165160"/>
    </source>
</evidence>
<evidence type="ECO:0000256" key="1">
    <source>
        <dbReference type="ARBA" id="ARBA00008102"/>
    </source>
</evidence>
<feature type="region of interest" description="Disordered" evidence="2">
    <location>
        <begin position="1"/>
        <end position="34"/>
    </location>
</feature>
<gene>
    <name evidence="4" type="ORF">TrVE_jg6505</name>
</gene>
<dbReference type="Proteomes" id="UP001165160">
    <property type="component" value="Unassembled WGS sequence"/>
</dbReference>